<keyword evidence="2" id="KW-1185">Reference proteome</keyword>
<accession>A0A4S4FU47</accession>
<protein>
    <submittedName>
        <fullName evidence="1">ATP-binding protein</fullName>
    </submittedName>
</protein>
<dbReference type="OrthoDB" id="3757919at2"/>
<keyword evidence="1" id="KW-0547">Nucleotide-binding</keyword>
<evidence type="ECO:0000313" key="1">
    <source>
        <dbReference type="EMBL" id="THG34339.1"/>
    </source>
</evidence>
<keyword evidence="1" id="KW-0067">ATP-binding</keyword>
<dbReference type="Pfam" id="PF13589">
    <property type="entry name" value="HATPase_c_3"/>
    <property type="match status" value="1"/>
</dbReference>
<sequence>MSETRHDVTPSPERITESLRDTGYVLNTAIADIVDNSIAAQATKVWVEFTLDARGRVRFSVADNGLGMDTDGLVNALKYGSAHRDNPSSLGKFGLGLKTASTSFARRLMVTSRSSTEGGPVTAAWDLDEVGEHGWTVAVLDTADELDTRLLDEISTGATGTVVRWGKVDRILRDYSAPTGIHAVKAIQKYEAALREHLAMVFQRFLDPDDDRAQTVEISLNKKPIAFWNPFAFGSSELYSKDISVQVGPEDYAIMTLRAFILPRKAELQSALGEDGPKDARLNNKSQGIYVYREDRMIHGPDWLGIWLQEPHFTLCRAELSFDHKLDDAFQVDIKKSRIDLDTALVAVITEALTPPRREAENRYREGRRADTATLAQPSMHASSNAAIADAATSIPSAHLEKVDKAHGQATISNEYGPVTVKYVETGGQKVFVEPVDSLRDGVLYEPAYIGTNPGVRLNKGHPYYEKVYLPNRSSGNTIQALDSLLWALASAEFRSAQTATRDIFEDIRIDVSKALRRLVEDLPDPEDED</sequence>
<dbReference type="SUPFAM" id="SSF55874">
    <property type="entry name" value="ATPase domain of HSP90 chaperone/DNA topoisomerase II/histidine kinase"/>
    <property type="match status" value="1"/>
</dbReference>
<organism evidence="1 2">
    <name type="scientific">Orlajensenia flava</name>
    <dbReference type="NCBI Taxonomy" id="2565934"/>
    <lineage>
        <taxon>Bacteria</taxon>
        <taxon>Bacillati</taxon>
        <taxon>Actinomycetota</taxon>
        <taxon>Actinomycetes</taxon>
        <taxon>Micrococcales</taxon>
        <taxon>Microbacteriaceae</taxon>
        <taxon>Orlajensenia</taxon>
    </lineage>
</organism>
<dbReference type="InterPro" id="IPR036890">
    <property type="entry name" value="HATPase_C_sf"/>
</dbReference>
<dbReference type="AlphaFoldDB" id="A0A4S4FU47"/>
<dbReference type="Gene3D" id="3.30.565.10">
    <property type="entry name" value="Histidine kinase-like ATPase, C-terminal domain"/>
    <property type="match status" value="1"/>
</dbReference>
<dbReference type="Proteomes" id="UP000307380">
    <property type="component" value="Unassembled WGS sequence"/>
</dbReference>
<dbReference type="RefSeq" id="WP_136424137.1">
    <property type="nucleotide sequence ID" value="NZ_SSSN01000005.1"/>
</dbReference>
<proteinExistence type="predicted"/>
<gene>
    <name evidence="1" type="ORF">E6C70_08640</name>
</gene>
<name>A0A4S4FU47_9MICO</name>
<dbReference type="EMBL" id="SSSN01000005">
    <property type="protein sequence ID" value="THG34339.1"/>
    <property type="molecule type" value="Genomic_DNA"/>
</dbReference>
<dbReference type="GO" id="GO:0005524">
    <property type="term" value="F:ATP binding"/>
    <property type="evidence" value="ECO:0007669"/>
    <property type="project" value="UniProtKB-KW"/>
</dbReference>
<reference evidence="1 2" key="1">
    <citation type="submission" date="2019-04" db="EMBL/GenBank/DDBJ databases">
        <authorList>
            <person name="Jiang L."/>
        </authorList>
    </citation>
    <scope>NUCLEOTIDE SEQUENCE [LARGE SCALE GENOMIC DNA]</scope>
    <source>
        <strain evidence="1 2">YIM 131861</strain>
    </source>
</reference>
<evidence type="ECO:0000313" key="2">
    <source>
        <dbReference type="Proteomes" id="UP000307380"/>
    </source>
</evidence>
<comment type="caution">
    <text evidence="1">The sequence shown here is derived from an EMBL/GenBank/DDBJ whole genome shotgun (WGS) entry which is preliminary data.</text>
</comment>